<feature type="domain" description="Glycosyltransferase subfamily 4-like N-terminal" evidence="3">
    <location>
        <begin position="14"/>
        <end position="181"/>
    </location>
</feature>
<dbReference type="RefSeq" id="WP_027311919.1">
    <property type="nucleotide sequence ID" value="NZ_JBHLZN010000002.1"/>
</dbReference>
<keyword evidence="2 4" id="KW-0808">Transferase</keyword>
<dbReference type="InterPro" id="IPR028098">
    <property type="entry name" value="Glyco_trans_4-like_N"/>
</dbReference>
<keyword evidence="1 4" id="KW-0328">Glycosyltransferase</keyword>
<accession>A0ABV5ZB29</accession>
<dbReference type="SUPFAM" id="SSF53756">
    <property type="entry name" value="UDP-Glycosyltransferase/glycogen phosphorylase"/>
    <property type="match status" value="1"/>
</dbReference>
<dbReference type="PANTHER" id="PTHR12526">
    <property type="entry name" value="GLYCOSYLTRANSFERASE"/>
    <property type="match status" value="1"/>
</dbReference>
<evidence type="ECO:0000313" key="4">
    <source>
        <dbReference type="EMBL" id="MFB9886479.1"/>
    </source>
</evidence>
<organism evidence="4 5">
    <name type="scientific">Balneatrix alpica</name>
    <dbReference type="NCBI Taxonomy" id="75684"/>
    <lineage>
        <taxon>Bacteria</taxon>
        <taxon>Pseudomonadati</taxon>
        <taxon>Pseudomonadota</taxon>
        <taxon>Gammaproteobacteria</taxon>
        <taxon>Oceanospirillales</taxon>
        <taxon>Balneatrichaceae</taxon>
        <taxon>Balneatrix</taxon>
    </lineage>
</organism>
<dbReference type="EC" id="2.4.-.-" evidence="4"/>
<evidence type="ECO:0000259" key="3">
    <source>
        <dbReference type="Pfam" id="PF13439"/>
    </source>
</evidence>
<comment type="caution">
    <text evidence="4">The sequence shown here is derived from an EMBL/GenBank/DDBJ whole genome shotgun (WGS) entry which is preliminary data.</text>
</comment>
<dbReference type="Pfam" id="PF13692">
    <property type="entry name" value="Glyco_trans_1_4"/>
    <property type="match status" value="1"/>
</dbReference>
<dbReference type="Pfam" id="PF13439">
    <property type="entry name" value="Glyco_transf_4"/>
    <property type="match status" value="1"/>
</dbReference>
<proteinExistence type="predicted"/>
<evidence type="ECO:0000256" key="1">
    <source>
        <dbReference type="ARBA" id="ARBA00022676"/>
    </source>
</evidence>
<gene>
    <name evidence="4" type="ORF">ACFFLH_08660</name>
</gene>
<name>A0ABV5ZB29_9GAMM</name>
<dbReference type="CDD" id="cd03801">
    <property type="entry name" value="GT4_PimA-like"/>
    <property type="match status" value="1"/>
</dbReference>
<evidence type="ECO:0000313" key="5">
    <source>
        <dbReference type="Proteomes" id="UP001589628"/>
    </source>
</evidence>
<protein>
    <submittedName>
        <fullName evidence="4">Glycosyltransferase family 4 protein</fullName>
        <ecNumber evidence="4">2.4.-.-</ecNumber>
    </submittedName>
</protein>
<dbReference type="GO" id="GO:0016757">
    <property type="term" value="F:glycosyltransferase activity"/>
    <property type="evidence" value="ECO:0007669"/>
    <property type="project" value="UniProtKB-KW"/>
</dbReference>
<keyword evidence="5" id="KW-1185">Reference proteome</keyword>
<sequence length="368" mass="41798">MKLALIRQHYRPDGGAERFVSRALQQLGQQQNLEVSIITRGWANSSQSDYQVLICNPAKRGRISRERDFAEAAMALVQQQGFDLVQSHERIPGCSLYRAGDGVHREWLNQRSKVLSPLARWWQEHDPYHRYVLASERAMFEHPNLRAVICNSEMVRQDILRHFRIAPDKLRLIYNGVDRQRFHPGHRQAGQTIRRQLGIPPQAHSLLFVGSGFMRKGLQTLLEALPLLERHYHLIVVGKDKQQRQYQQWCQRQGLASRVHFVGVQQDVTPYYGAADALVHPALYDPFPNVIWEALACGVPVFTTPSCGGAELLLQPEQGSVFATLNAAALAQQLRQLPPVSTEALLDSNLCLVPQQALLNLYQELLES</sequence>
<dbReference type="PANTHER" id="PTHR12526:SF510">
    <property type="entry name" value="D-INOSITOL 3-PHOSPHATE GLYCOSYLTRANSFERASE"/>
    <property type="match status" value="1"/>
</dbReference>
<reference evidence="4 5" key="1">
    <citation type="submission" date="2024-09" db="EMBL/GenBank/DDBJ databases">
        <authorList>
            <person name="Sun Q."/>
            <person name="Mori K."/>
        </authorList>
    </citation>
    <scope>NUCLEOTIDE SEQUENCE [LARGE SCALE GENOMIC DNA]</scope>
    <source>
        <strain evidence="4 5">ATCC 51285</strain>
    </source>
</reference>
<dbReference type="EMBL" id="JBHLZN010000002">
    <property type="protein sequence ID" value="MFB9886479.1"/>
    <property type="molecule type" value="Genomic_DNA"/>
</dbReference>
<dbReference type="Gene3D" id="3.40.50.2000">
    <property type="entry name" value="Glycogen Phosphorylase B"/>
    <property type="match status" value="2"/>
</dbReference>
<evidence type="ECO:0000256" key="2">
    <source>
        <dbReference type="ARBA" id="ARBA00022679"/>
    </source>
</evidence>
<dbReference type="Proteomes" id="UP001589628">
    <property type="component" value="Unassembled WGS sequence"/>
</dbReference>